<dbReference type="RefSeq" id="WP_095494239.1">
    <property type="nucleotide sequence ID" value="NZ_NPKJ01000057.1"/>
</dbReference>
<comment type="caution">
    <text evidence="2">The sequence shown here is derived from an EMBL/GenBank/DDBJ whole genome shotgun (WGS) entry which is preliminary data.</text>
</comment>
<evidence type="ECO:0000259" key="1">
    <source>
        <dbReference type="Pfam" id="PF08241"/>
    </source>
</evidence>
<dbReference type="Gene3D" id="3.40.50.150">
    <property type="entry name" value="Vaccinia Virus protein VP39"/>
    <property type="match status" value="1"/>
</dbReference>
<dbReference type="GO" id="GO:0008757">
    <property type="term" value="F:S-adenosylmethionine-dependent methyltransferase activity"/>
    <property type="evidence" value="ECO:0007669"/>
    <property type="project" value="InterPro"/>
</dbReference>
<dbReference type="Proteomes" id="UP000216442">
    <property type="component" value="Unassembled WGS sequence"/>
</dbReference>
<gene>
    <name evidence="2" type="ORF">CIT26_20250</name>
</gene>
<dbReference type="PANTHER" id="PTHR43591">
    <property type="entry name" value="METHYLTRANSFERASE"/>
    <property type="match status" value="1"/>
</dbReference>
<proteinExistence type="predicted"/>
<dbReference type="InterPro" id="IPR029063">
    <property type="entry name" value="SAM-dependent_MTases_sf"/>
</dbReference>
<feature type="domain" description="Methyltransferase type 11" evidence="1">
    <location>
        <begin position="54"/>
        <end position="145"/>
    </location>
</feature>
<dbReference type="EMBL" id="NPKJ01000057">
    <property type="protein sequence ID" value="PAQ07656.1"/>
    <property type="molecule type" value="Genomic_DNA"/>
</dbReference>
<dbReference type="SUPFAM" id="SSF53335">
    <property type="entry name" value="S-adenosyl-L-methionine-dependent methyltransferases"/>
    <property type="match status" value="1"/>
</dbReference>
<dbReference type="AlphaFoldDB" id="A0A271LJZ7"/>
<accession>A0A271LJZ7</accession>
<organism evidence="2 3">
    <name type="scientific">Mesorhizobium temperatum</name>
    <dbReference type="NCBI Taxonomy" id="241416"/>
    <lineage>
        <taxon>Bacteria</taxon>
        <taxon>Pseudomonadati</taxon>
        <taxon>Pseudomonadota</taxon>
        <taxon>Alphaproteobacteria</taxon>
        <taxon>Hyphomicrobiales</taxon>
        <taxon>Phyllobacteriaceae</taxon>
        <taxon>Mesorhizobium</taxon>
    </lineage>
</organism>
<protein>
    <recommendedName>
        <fullName evidence="1">Methyltransferase type 11 domain-containing protein</fullName>
    </recommendedName>
</protein>
<sequence>MTGTIISLADRAEHESAAPYDVVARGYDSTRCADGRLVDSFLHHLRPAPQGRYVDVGCGTGNYLAAFSKRGLRMTGFDLSRAMLEVARTKAPDADFVLGTAEAMPFEDEEFAGGISCLAVHHFRDLDAAAKEMFRVLQPEGTFVIFTTERSQTDTFWLNGYFPELMRANESLMPPITRIVHALRQAGFSRVEVDTWLIPEDMIDYFLYGGKHQPEVYLSPDVRHGITRFRNAAPRDGVAEGCRRLENDIATGKIAKVIENYPSRCGDYTFIVATKEP</sequence>
<evidence type="ECO:0000313" key="2">
    <source>
        <dbReference type="EMBL" id="PAQ07656.1"/>
    </source>
</evidence>
<dbReference type="CDD" id="cd02440">
    <property type="entry name" value="AdoMet_MTases"/>
    <property type="match status" value="1"/>
</dbReference>
<name>A0A271LJZ7_9HYPH</name>
<evidence type="ECO:0000313" key="3">
    <source>
        <dbReference type="Proteomes" id="UP000216442"/>
    </source>
</evidence>
<dbReference type="OrthoDB" id="9807911at2"/>
<dbReference type="Pfam" id="PF08241">
    <property type="entry name" value="Methyltransf_11"/>
    <property type="match status" value="1"/>
</dbReference>
<reference evidence="2 3" key="1">
    <citation type="submission" date="2017-08" db="EMBL/GenBank/DDBJ databases">
        <title>Mesorhizobium wenxinae sp. nov., a novel rhizobial species isolated from root nodules of chickpea (Cicer arietinum L.).</title>
        <authorList>
            <person name="Zhang J."/>
        </authorList>
    </citation>
    <scope>NUCLEOTIDE SEQUENCE [LARGE SCALE GENOMIC DNA]</scope>
    <source>
        <strain evidence="2 3">SDW018</strain>
    </source>
</reference>
<dbReference type="InterPro" id="IPR013216">
    <property type="entry name" value="Methyltransf_11"/>
</dbReference>
<keyword evidence="3" id="KW-1185">Reference proteome</keyword>